<protein>
    <submittedName>
        <fullName evidence="2">Uncharacterized protein</fullName>
    </submittedName>
</protein>
<sequence>MANMTDMNNKSNTKVDGKGDII</sequence>
<dbReference type="Proteomes" id="UP000195696">
    <property type="component" value="Unassembled WGS sequence"/>
</dbReference>
<proteinExistence type="predicted"/>
<gene>
    <name evidence="2" type="ORF">BWGO95_01901</name>
</gene>
<organism evidence="2 3">
    <name type="scientific">Bacillus mycoides</name>
    <dbReference type="NCBI Taxonomy" id="1405"/>
    <lineage>
        <taxon>Bacteria</taxon>
        <taxon>Bacillati</taxon>
        <taxon>Bacillota</taxon>
        <taxon>Bacilli</taxon>
        <taxon>Bacillales</taxon>
        <taxon>Bacillaceae</taxon>
        <taxon>Bacillus</taxon>
        <taxon>Bacillus cereus group</taxon>
    </lineage>
</organism>
<dbReference type="EMBL" id="FMAK01000029">
    <property type="protein sequence ID" value="SCB67774.1"/>
    <property type="molecule type" value="Genomic_DNA"/>
</dbReference>
<accession>A0A1C4CLD2</accession>
<feature type="compositionally biased region" description="Polar residues" evidence="1">
    <location>
        <begin position="1"/>
        <end position="12"/>
    </location>
</feature>
<feature type="region of interest" description="Disordered" evidence="1">
    <location>
        <begin position="1"/>
        <end position="22"/>
    </location>
</feature>
<reference evidence="2 3" key="1">
    <citation type="submission" date="2016-08" db="EMBL/GenBank/DDBJ databases">
        <authorList>
            <person name="Seilhamer J.J."/>
        </authorList>
    </citation>
    <scope>NUCLEOTIDE SEQUENCE [LARGE SCALE GENOMIC DNA]</scope>
    <source>
        <strain evidence="2 3">SDA_GO95</strain>
    </source>
</reference>
<name>A0A1C4CLD2_BACMY</name>
<evidence type="ECO:0000313" key="3">
    <source>
        <dbReference type="Proteomes" id="UP000195696"/>
    </source>
</evidence>
<feature type="compositionally biased region" description="Basic and acidic residues" evidence="1">
    <location>
        <begin position="13"/>
        <end position="22"/>
    </location>
</feature>
<evidence type="ECO:0000256" key="1">
    <source>
        <dbReference type="SAM" id="MobiDB-lite"/>
    </source>
</evidence>
<dbReference type="AlphaFoldDB" id="A0A1C4CLD2"/>
<evidence type="ECO:0000313" key="2">
    <source>
        <dbReference type="EMBL" id="SCB67774.1"/>
    </source>
</evidence>